<proteinExistence type="predicted"/>
<reference evidence="1" key="1">
    <citation type="journal article" date="2010" name="Nature">
        <title>The Dynamic genome of Hydra.</title>
        <authorList>
            <person name="Chapman J.A."/>
            <person name="Kirkness E.F."/>
            <person name="Simakov O."/>
            <person name="Hampson S.E."/>
            <person name="Mitros T."/>
            <person name="Weinmaier T."/>
            <person name="Rattei T."/>
            <person name="Balasubramanian P.G."/>
            <person name="Borman J."/>
            <person name="Busam D."/>
            <person name="Disbennett K."/>
            <person name="Pfannkoch C."/>
            <person name="Sumin N."/>
            <person name="Sutton G."/>
            <person name="Viswanathan L."/>
            <person name="Walenz B."/>
            <person name="Goodstein D.M."/>
            <person name="Hellsten U."/>
            <person name="Kawashima T."/>
            <person name="Prochnik S.E."/>
            <person name="Putnam N.H."/>
            <person name="Shu S."/>
            <person name="Blumberg B."/>
            <person name="Dana C.E."/>
            <person name="Gee L."/>
            <person name="Kibler D.F."/>
            <person name="Law L."/>
            <person name="Lindgens D."/>
            <person name="Martinez D.E."/>
            <person name="Peng J."/>
            <person name="Wigge P.A."/>
            <person name="Bertulat B."/>
            <person name="Guder C."/>
            <person name="Nakamura Y."/>
            <person name="Ozbek S."/>
            <person name="Watanabe H."/>
            <person name="Khalturin K."/>
            <person name="Hemmrich G."/>
            <person name="Franke A."/>
            <person name="Augustin R."/>
            <person name="Fraune S."/>
            <person name="Hayakawa E."/>
            <person name="Hayakawa S."/>
            <person name="Hirose M."/>
            <person name="Hwang J."/>
            <person name="Ikeo K."/>
            <person name="Nishimiya-Fujisawa C."/>
            <person name="Ogura A."/>
            <person name="Takahashi T."/>
            <person name="Steinmetz P.R."/>
            <person name="Zhang X."/>
            <person name="Aufschnaiter R."/>
            <person name="Eder M.K."/>
            <person name="Gorny A.K."/>
            <person name="Salvenmoser W."/>
            <person name="Heimberg A.M."/>
            <person name="Wheeler B.M."/>
            <person name="Peterson K.J."/>
            <person name="Boettger A."/>
            <person name="Tischler P."/>
            <person name="Wolf A."/>
            <person name="Gojobori T."/>
            <person name="Remington K.A."/>
            <person name="Strausberg R.L."/>
            <person name="Venter J."/>
            <person name="Technau U."/>
            <person name="Hobmayer B."/>
            <person name="Bosch T.C."/>
            <person name="Holstein T.W."/>
            <person name="Fujisawa T."/>
            <person name="Bode H.R."/>
            <person name="David C.N."/>
            <person name="Rokhsar D.S."/>
            <person name="Steele R.E."/>
        </authorList>
    </citation>
    <scope>NUCLEOTIDE SEQUENCE</scope>
</reference>
<dbReference type="AlphaFoldDB" id="C9YFS7"/>
<organism evidence="1">
    <name type="scientific">Curvibacter symbiont subsp. Hydra magnipapillata</name>
    <dbReference type="NCBI Taxonomy" id="667019"/>
    <lineage>
        <taxon>Bacteria</taxon>
        <taxon>Pseudomonadati</taxon>
        <taxon>Pseudomonadota</taxon>
        <taxon>Betaproteobacteria</taxon>
        <taxon>Burkholderiales</taxon>
        <taxon>Comamonadaceae</taxon>
        <taxon>Curvibacter</taxon>
    </lineage>
</organism>
<protein>
    <submittedName>
        <fullName evidence="1">Uncharacterized protein</fullName>
    </submittedName>
</protein>
<name>C9YFS7_CURXX</name>
<sequence length="43" mass="4985">MHRFCSEHFFPKNYAPPLGSRPACAMAEWGPQYLVLQNYLLSI</sequence>
<gene>
    <name evidence="1" type="ORF">Csp_B16270</name>
</gene>
<accession>C9YFS7</accession>
<dbReference type="EMBL" id="FN543108">
    <property type="protein sequence ID" value="CBA32886.1"/>
    <property type="molecule type" value="Genomic_DNA"/>
</dbReference>
<evidence type="ECO:0000313" key="1">
    <source>
        <dbReference type="EMBL" id="CBA32886.1"/>
    </source>
</evidence>